<organism evidence="3 4">
    <name type="scientific">Trypanosoma cruzi</name>
    <dbReference type="NCBI Taxonomy" id="5693"/>
    <lineage>
        <taxon>Eukaryota</taxon>
        <taxon>Discoba</taxon>
        <taxon>Euglenozoa</taxon>
        <taxon>Kinetoplastea</taxon>
        <taxon>Metakinetoplastina</taxon>
        <taxon>Trypanosomatida</taxon>
        <taxon>Trypanosomatidae</taxon>
        <taxon>Trypanosoma</taxon>
        <taxon>Schizotrypanum</taxon>
    </lineage>
</organism>
<reference evidence="3 4" key="1">
    <citation type="journal article" date="2018" name="Microb. Genom.">
        <title>Expanding an expanded genome: long-read sequencing of Trypanosoma cruzi.</title>
        <authorList>
            <person name="Berna L."/>
            <person name="Rodriguez M."/>
            <person name="Chiribao M.L."/>
            <person name="Parodi-Talice A."/>
            <person name="Pita S."/>
            <person name="Rijo G."/>
            <person name="Alvarez-Valin F."/>
            <person name="Robello C."/>
        </authorList>
    </citation>
    <scope>NUCLEOTIDE SEQUENCE [LARGE SCALE GENOMIC DNA]</scope>
    <source>
        <strain evidence="3 4">Dm28c</strain>
    </source>
</reference>
<dbReference type="VEuPathDB" id="TriTrypDB:TcCLB.510431.180"/>
<dbReference type="VEuPathDB" id="TriTrypDB:ECC02_002712"/>
<accession>A0A2V2W807</accession>
<dbReference type="VEuPathDB" id="TriTrypDB:TcG_07345"/>
<dbReference type="VEuPathDB" id="TriTrypDB:TCDM_01633"/>
<comment type="caution">
    <text evidence="3">The sequence shown here is derived from an EMBL/GenBank/DDBJ whole genome shotgun (WGS) entry which is preliminary data.</text>
</comment>
<evidence type="ECO:0000256" key="2">
    <source>
        <dbReference type="SAM" id="Phobius"/>
    </source>
</evidence>
<dbReference type="VEuPathDB" id="TriTrypDB:TcCL_ESM00404"/>
<dbReference type="OrthoDB" id="273569at2759"/>
<dbReference type="VEuPathDB" id="TriTrypDB:TcCL_ESM00403"/>
<keyword evidence="2" id="KW-0472">Membrane</keyword>
<name>A0A2V2W807_TRYCR</name>
<protein>
    <submittedName>
        <fullName evidence="3">Present in the outer mitochondrial membrane proteome 13</fullName>
    </submittedName>
</protein>
<dbReference type="VEuPathDB" id="TriTrypDB:BCY84_14534"/>
<feature type="region of interest" description="Disordered" evidence="1">
    <location>
        <begin position="338"/>
        <end position="367"/>
    </location>
</feature>
<evidence type="ECO:0000313" key="3">
    <source>
        <dbReference type="EMBL" id="PWV02694.1"/>
    </source>
</evidence>
<dbReference type="VEuPathDB" id="TriTrypDB:C4B63_2g369"/>
<evidence type="ECO:0000256" key="1">
    <source>
        <dbReference type="SAM" id="MobiDB-lite"/>
    </source>
</evidence>
<dbReference type="VEuPathDB" id="TriTrypDB:C3747_1g407"/>
<sequence>MGALSRGGFFFVSGKGQLFLLEKGTQQEAQIVYGGEVVAFACREDERIMALAFPPSSGQDRCVVRLYAFADNELGDALGEVMTARVTQLLWAGLRHLVMCGPAGCSIYLCESGKLKFFVSDPATIALFQGNRLGLLHGPTQIVQYWNLDKNRMVDSVNLSLRDRRLITVVGVGYFALALYNDGSVRAFYVTKSSVKKIGQFDQLFPIAQADVEKEGASSLLLACSLSSRKVLVGLRGGDTIHKLEYKNEKVLVDSVQEKLASPHVLLAISPNGRRCLALNRETNKCHALVMNFSAPKLPGAEESVVIKSSVNCEKAEKRSTLGVEPVDKRPVAVSAVGINSAPSEKSGGAGSKRLTPNHDTEGGGTPQWGINNGATLALVGVSLAALFVLVRRIISF</sequence>
<dbReference type="VEuPathDB" id="TriTrypDB:TcBrA4_0059390"/>
<keyword evidence="2" id="KW-1133">Transmembrane helix</keyword>
<evidence type="ECO:0000313" key="4">
    <source>
        <dbReference type="Proteomes" id="UP000246121"/>
    </source>
</evidence>
<dbReference type="EMBL" id="PRFA01000002">
    <property type="protein sequence ID" value="PWV02694.1"/>
    <property type="molecule type" value="Genomic_DNA"/>
</dbReference>
<dbReference type="AlphaFoldDB" id="A0A2V2W807"/>
<dbReference type="VEuPathDB" id="TriTrypDB:Tc_MARK_4251"/>
<dbReference type="VEuPathDB" id="TriTrypDB:TCSYLVIO_005623"/>
<dbReference type="Proteomes" id="UP000246121">
    <property type="component" value="Unassembled WGS sequence"/>
</dbReference>
<keyword evidence="2" id="KW-0812">Transmembrane</keyword>
<feature type="transmembrane region" description="Helical" evidence="2">
    <location>
        <begin position="375"/>
        <end position="395"/>
    </location>
</feature>
<dbReference type="VEuPathDB" id="TriTrypDB:TcYC6_0072090"/>
<proteinExistence type="predicted"/>
<gene>
    <name evidence="3" type="ORF">C4B63_2g369</name>
</gene>